<dbReference type="InterPro" id="IPR013833">
    <property type="entry name" value="Cyt_c_oxidase_su3_a-hlx"/>
</dbReference>
<organism evidence="3 4">
    <name type="scientific">Nannocystis pusilla</name>
    <dbReference type="NCBI Taxonomy" id="889268"/>
    <lineage>
        <taxon>Bacteria</taxon>
        <taxon>Pseudomonadati</taxon>
        <taxon>Myxococcota</taxon>
        <taxon>Polyangia</taxon>
        <taxon>Nannocystales</taxon>
        <taxon>Nannocystaceae</taxon>
        <taxon>Nannocystis</taxon>
    </lineage>
</organism>
<sequence length="109" mass="12138">MSNEHAHAPAHDDDEHNPHLAHHFDTMGQQTASAKLGMWLFLATEILMFSGLFLAYFILRMLYPEMVLEAHEHLSKWAGGINTVVLLTSSYTMALGVRSIQLGDVKSCA</sequence>
<dbReference type="SUPFAM" id="SSF81452">
    <property type="entry name" value="Cytochrome c oxidase subunit III-like"/>
    <property type="match status" value="1"/>
</dbReference>
<name>A0A9X3J399_9BACT</name>
<dbReference type="InterPro" id="IPR035973">
    <property type="entry name" value="Cyt_c_oxidase_su3-like_sf"/>
</dbReference>
<evidence type="ECO:0000256" key="2">
    <source>
        <dbReference type="SAM" id="Phobius"/>
    </source>
</evidence>
<accession>A0A9X3J399</accession>
<evidence type="ECO:0000313" key="4">
    <source>
        <dbReference type="Proteomes" id="UP001150924"/>
    </source>
</evidence>
<dbReference type="GO" id="GO:0016020">
    <property type="term" value="C:membrane"/>
    <property type="evidence" value="ECO:0007669"/>
    <property type="project" value="InterPro"/>
</dbReference>
<dbReference type="InterPro" id="IPR024791">
    <property type="entry name" value="Cyt_c/ubiquinol_Oxase_su3"/>
</dbReference>
<dbReference type="Gene3D" id="1.20.120.80">
    <property type="entry name" value="Cytochrome c oxidase, subunit III, four-helix bundle"/>
    <property type="match status" value="1"/>
</dbReference>
<evidence type="ECO:0000313" key="3">
    <source>
        <dbReference type="EMBL" id="MCY1013000.1"/>
    </source>
</evidence>
<dbReference type="Proteomes" id="UP001150924">
    <property type="component" value="Unassembled WGS sequence"/>
</dbReference>
<keyword evidence="2" id="KW-0812">Transmembrane</keyword>
<dbReference type="PANTHER" id="PTHR11403">
    <property type="entry name" value="CYTOCHROME C OXIDASE SUBUNIT III"/>
    <property type="match status" value="1"/>
</dbReference>
<feature type="transmembrane region" description="Helical" evidence="2">
    <location>
        <begin position="36"/>
        <end position="59"/>
    </location>
</feature>
<protein>
    <recommendedName>
        <fullName evidence="5">Cytochrome C oxidase subunit III</fullName>
    </recommendedName>
</protein>
<keyword evidence="4" id="KW-1185">Reference proteome</keyword>
<reference evidence="3" key="1">
    <citation type="submission" date="2022-11" db="EMBL/GenBank/DDBJ databases">
        <title>Minimal conservation of predation-associated metabolite biosynthetic gene clusters underscores biosynthetic potential of Myxococcota including descriptions for ten novel species: Archangium lansinium sp. nov., Myxococcus landrumus sp. nov., Nannocystis bai.</title>
        <authorList>
            <person name="Ahearne A."/>
            <person name="Stevens C."/>
            <person name="Phillips K."/>
        </authorList>
    </citation>
    <scope>NUCLEOTIDE SEQUENCE</scope>
    <source>
        <strain evidence="3">Na p29</strain>
    </source>
</reference>
<proteinExistence type="predicted"/>
<dbReference type="PANTHER" id="PTHR11403:SF6">
    <property type="entry name" value="NITRIC OXIDE REDUCTASE SUBUNIT E"/>
    <property type="match status" value="1"/>
</dbReference>
<comment type="caution">
    <text evidence="3">The sequence shown here is derived from an EMBL/GenBank/DDBJ whole genome shotgun (WGS) entry which is preliminary data.</text>
</comment>
<feature type="region of interest" description="Disordered" evidence="1">
    <location>
        <begin position="1"/>
        <end position="21"/>
    </location>
</feature>
<evidence type="ECO:0008006" key="5">
    <source>
        <dbReference type="Google" id="ProtNLM"/>
    </source>
</evidence>
<dbReference type="GO" id="GO:0019646">
    <property type="term" value="P:aerobic electron transport chain"/>
    <property type="evidence" value="ECO:0007669"/>
    <property type="project" value="InterPro"/>
</dbReference>
<gene>
    <name evidence="3" type="ORF">OV079_47210</name>
</gene>
<evidence type="ECO:0000256" key="1">
    <source>
        <dbReference type="SAM" id="MobiDB-lite"/>
    </source>
</evidence>
<keyword evidence="2" id="KW-0472">Membrane</keyword>
<feature type="transmembrane region" description="Helical" evidence="2">
    <location>
        <begin position="79"/>
        <end position="97"/>
    </location>
</feature>
<dbReference type="AlphaFoldDB" id="A0A9X3J399"/>
<keyword evidence="2" id="KW-1133">Transmembrane helix</keyword>
<dbReference type="EMBL" id="JAPNKE010000002">
    <property type="protein sequence ID" value="MCY1013000.1"/>
    <property type="molecule type" value="Genomic_DNA"/>
</dbReference>
<dbReference type="GO" id="GO:0004129">
    <property type="term" value="F:cytochrome-c oxidase activity"/>
    <property type="evidence" value="ECO:0007669"/>
    <property type="project" value="InterPro"/>
</dbReference>